<keyword evidence="8 12" id="KW-0812">Transmembrane</keyword>
<name>A0A1Q9GN41_9GAMM</name>
<proteinExistence type="inferred from homology"/>
<gene>
    <name evidence="13" type="ORF">BIT28_18800</name>
</gene>
<accession>A0A1Q9GN41</accession>
<evidence type="ECO:0000256" key="10">
    <source>
        <dbReference type="ARBA" id="ARBA00022989"/>
    </source>
</evidence>
<dbReference type="GO" id="GO:0005886">
    <property type="term" value="C:plasma membrane"/>
    <property type="evidence" value="ECO:0007669"/>
    <property type="project" value="UniProtKB-SubCell"/>
</dbReference>
<dbReference type="PANTHER" id="PTHR37531:SF1">
    <property type="entry name" value="HEME EXPORTER PROTEIN D"/>
    <property type="match status" value="1"/>
</dbReference>
<keyword evidence="7 12" id="KW-0997">Cell inner membrane</keyword>
<evidence type="ECO:0000256" key="7">
    <source>
        <dbReference type="ARBA" id="ARBA00022519"/>
    </source>
</evidence>
<reference evidence="13 14" key="1">
    <citation type="submission" date="2016-09" db="EMBL/GenBank/DDBJ databases">
        <title>Photobacterium proteolyticum sp. nov. a protease producing bacterium isolated from ocean sediments of Laizhou Bay.</title>
        <authorList>
            <person name="Li Y."/>
        </authorList>
    </citation>
    <scope>NUCLEOTIDE SEQUENCE [LARGE SCALE GENOMIC DNA]</scope>
    <source>
        <strain evidence="13 14">13-12</strain>
    </source>
</reference>
<comment type="caution">
    <text evidence="13">The sequence shown here is derived from an EMBL/GenBank/DDBJ whole genome shotgun (WGS) entry which is preliminary data.</text>
</comment>
<dbReference type="InterPro" id="IPR007078">
    <property type="entry name" value="Haem_export_protD_CcmD"/>
</dbReference>
<keyword evidence="9 12" id="KW-0201">Cytochrome c-type biogenesis</keyword>
<dbReference type="EMBL" id="MJIL01000069">
    <property type="protein sequence ID" value="OLQ76068.1"/>
    <property type="molecule type" value="Genomic_DNA"/>
</dbReference>
<protein>
    <recommendedName>
        <fullName evidence="4 12">Heme exporter protein D</fullName>
    </recommendedName>
</protein>
<evidence type="ECO:0000256" key="11">
    <source>
        <dbReference type="ARBA" id="ARBA00023136"/>
    </source>
</evidence>
<evidence type="ECO:0000256" key="12">
    <source>
        <dbReference type="RuleBase" id="RU363101"/>
    </source>
</evidence>
<dbReference type="RefSeq" id="WP_075764004.1">
    <property type="nucleotide sequence ID" value="NZ_MJIL01000069.1"/>
</dbReference>
<keyword evidence="10 12" id="KW-1133">Transmembrane helix</keyword>
<keyword evidence="5 12" id="KW-0813">Transport</keyword>
<dbReference type="AlphaFoldDB" id="A0A1Q9GN41"/>
<dbReference type="GO" id="GO:1903607">
    <property type="term" value="P:cytochrome c biosynthetic process"/>
    <property type="evidence" value="ECO:0007669"/>
    <property type="project" value="TreeGrafter"/>
</dbReference>
<evidence type="ECO:0000256" key="4">
    <source>
        <dbReference type="ARBA" id="ARBA00016461"/>
    </source>
</evidence>
<comment type="similarity">
    <text evidence="3 12">Belongs to the CcmD/CycX/HelD family.</text>
</comment>
<dbReference type="GO" id="GO:0017004">
    <property type="term" value="P:cytochrome complex assembly"/>
    <property type="evidence" value="ECO:0007669"/>
    <property type="project" value="UniProtKB-KW"/>
</dbReference>
<evidence type="ECO:0000313" key="14">
    <source>
        <dbReference type="Proteomes" id="UP000186905"/>
    </source>
</evidence>
<feature type="transmembrane region" description="Helical" evidence="12">
    <location>
        <begin position="15"/>
        <end position="35"/>
    </location>
</feature>
<dbReference type="Proteomes" id="UP000186905">
    <property type="component" value="Unassembled WGS sequence"/>
</dbReference>
<dbReference type="OrthoDB" id="9815607at2"/>
<evidence type="ECO:0000256" key="8">
    <source>
        <dbReference type="ARBA" id="ARBA00022692"/>
    </source>
</evidence>
<dbReference type="NCBIfam" id="TIGR03141">
    <property type="entry name" value="cytochro_ccmD"/>
    <property type="match status" value="1"/>
</dbReference>
<keyword evidence="14" id="KW-1185">Reference proteome</keyword>
<evidence type="ECO:0000256" key="6">
    <source>
        <dbReference type="ARBA" id="ARBA00022475"/>
    </source>
</evidence>
<sequence>MHFESFSDFLAMGGYASYVWAAYGISFAALLWILFSSLSKKRRLAAEIKNKIAREHRIKEAKKLENTL</sequence>
<dbReference type="InterPro" id="IPR052075">
    <property type="entry name" value="Heme_exporter_D"/>
</dbReference>
<keyword evidence="11 12" id="KW-0472">Membrane</keyword>
<evidence type="ECO:0000256" key="2">
    <source>
        <dbReference type="ARBA" id="ARBA00004377"/>
    </source>
</evidence>
<evidence type="ECO:0000313" key="13">
    <source>
        <dbReference type="EMBL" id="OLQ76068.1"/>
    </source>
</evidence>
<keyword evidence="6 12" id="KW-1003">Cell membrane</keyword>
<evidence type="ECO:0000256" key="1">
    <source>
        <dbReference type="ARBA" id="ARBA00002442"/>
    </source>
</evidence>
<organism evidence="13 14">
    <name type="scientific">Photobacterium proteolyticum</name>
    <dbReference type="NCBI Taxonomy" id="1903952"/>
    <lineage>
        <taxon>Bacteria</taxon>
        <taxon>Pseudomonadati</taxon>
        <taxon>Pseudomonadota</taxon>
        <taxon>Gammaproteobacteria</taxon>
        <taxon>Vibrionales</taxon>
        <taxon>Vibrionaceae</taxon>
        <taxon>Photobacterium</taxon>
    </lineage>
</organism>
<comment type="function">
    <text evidence="1 12">Required for the export of heme to the periplasm for the biogenesis of c-type cytochromes.</text>
</comment>
<dbReference type="STRING" id="1903952.BIT28_18800"/>
<dbReference type="PANTHER" id="PTHR37531">
    <property type="entry name" value="HEME EXPORTER PROTEIN D"/>
    <property type="match status" value="1"/>
</dbReference>
<comment type="subcellular location">
    <subcellularLocation>
        <location evidence="2 12">Cell inner membrane</location>
        <topology evidence="2 12">Single-pass membrane protein</topology>
    </subcellularLocation>
</comment>
<evidence type="ECO:0000256" key="3">
    <source>
        <dbReference type="ARBA" id="ARBA00008741"/>
    </source>
</evidence>
<dbReference type="Pfam" id="PF04995">
    <property type="entry name" value="CcmD"/>
    <property type="match status" value="1"/>
</dbReference>
<evidence type="ECO:0000256" key="5">
    <source>
        <dbReference type="ARBA" id="ARBA00022448"/>
    </source>
</evidence>
<evidence type="ECO:0000256" key="9">
    <source>
        <dbReference type="ARBA" id="ARBA00022748"/>
    </source>
</evidence>
<dbReference type="GO" id="GO:0015886">
    <property type="term" value="P:heme transport"/>
    <property type="evidence" value="ECO:0007669"/>
    <property type="project" value="InterPro"/>
</dbReference>